<dbReference type="PANTHER" id="PTHR12697:SF5">
    <property type="entry name" value="DEOXYHYPUSINE HYDROXYLASE"/>
    <property type="match status" value="1"/>
</dbReference>
<dbReference type="Gene3D" id="1.25.10.10">
    <property type="entry name" value="Leucine-rich Repeat Variant"/>
    <property type="match status" value="2"/>
</dbReference>
<keyword evidence="2" id="KW-1185">Reference proteome</keyword>
<evidence type="ECO:0008006" key="3">
    <source>
        <dbReference type="Google" id="ProtNLM"/>
    </source>
</evidence>
<dbReference type="InterPro" id="IPR004155">
    <property type="entry name" value="PBS_lyase_HEAT"/>
</dbReference>
<gene>
    <name evidence="1" type="ORF">KSX_54490</name>
</gene>
<dbReference type="InterPro" id="IPR011989">
    <property type="entry name" value="ARM-like"/>
</dbReference>
<name>A0A8J3I1Y5_9CHLR</name>
<dbReference type="InterPro" id="IPR016024">
    <property type="entry name" value="ARM-type_fold"/>
</dbReference>
<reference evidence="1" key="1">
    <citation type="submission" date="2020-10" db="EMBL/GenBank/DDBJ databases">
        <title>Taxonomic study of unclassified bacteria belonging to the class Ktedonobacteria.</title>
        <authorList>
            <person name="Yabe S."/>
            <person name="Wang C.M."/>
            <person name="Zheng Y."/>
            <person name="Sakai Y."/>
            <person name="Cavaletti L."/>
            <person name="Monciardini P."/>
            <person name="Donadio S."/>
        </authorList>
    </citation>
    <scope>NUCLEOTIDE SEQUENCE</scope>
    <source>
        <strain evidence="1">SOSP1-1</strain>
    </source>
</reference>
<dbReference type="GO" id="GO:0016491">
    <property type="term" value="F:oxidoreductase activity"/>
    <property type="evidence" value="ECO:0007669"/>
    <property type="project" value="TreeGrafter"/>
</dbReference>
<evidence type="ECO:0000313" key="1">
    <source>
        <dbReference type="EMBL" id="GHO47286.1"/>
    </source>
</evidence>
<dbReference type="PANTHER" id="PTHR12697">
    <property type="entry name" value="PBS LYASE HEAT-LIKE PROTEIN"/>
    <property type="match status" value="1"/>
</dbReference>
<dbReference type="SUPFAM" id="SSF48371">
    <property type="entry name" value="ARM repeat"/>
    <property type="match status" value="1"/>
</dbReference>
<protein>
    <recommendedName>
        <fullName evidence="3">HEAT repeat domain-containing protein</fullName>
    </recommendedName>
</protein>
<dbReference type="EMBL" id="BNJF01000003">
    <property type="protein sequence ID" value="GHO47286.1"/>
    <property type="molecule type" value="Genomic_DNA"/>
</dbReference>
<dbReference type="RefSeq" id="WP_220196603.1">
    <property type="nucleotide sequence ID" value="NZ_BNJF01000003.1"/>
</dbReference>
<proteinExistence type="predicted"/>
<dbReference type="Pfam" id="PF13646">
    <property type="entry name" value="HEAT_2"/>
    <property type="match status" value="2"/>
</dbReference>
<dbReference type="AlphaFoldDB" id="A0A8J3I1Y5"/>
<sequence length="408" mass="45346">MSIPFEKDKDSAAIKSWCDALTDRDLEVRVAAARALARQGELARVLFSESTASVRIEAIMAVTSKKPSLPALITALQDTVSQGSVARARIAAANQLASLGDETAIAPLLAAAHDPNPRVREKMAQALHRLVHRLNTQKNRILFIFWVDRLVSSLKDDLLYETSLSVLVKIERGELSGTTIKPLVELLHSQGASASEREHIVDLLGESGQQAAVEPLCTALQDNHPDIRMKAAYALGKLGERAATKPLCAALQDTASKVCKAALWALAQLEDQAATGPLVDFLYRSSNVYEFERIAYDVLPVLRALGDTTASGLILDCIIKYFPSRSNWDDLSNSYYWANDYMQRTWDYEHPEEDPGVYLTRLLPETLIALCDEKTFQRLLAMTQDPSYSDFLRNYLERYISVLSQRFG</sequence>
<comment type="caution">
    <text evidence="1">The sequence shown here is derived from an EMBL/GenBank/DDBJ whole genome shotgun (WGS) entry which is preliminary data.</text>
</comment>
<evidence type="ECO:0000313" key="2">
    <source>
        <dbReference type="Proteomes" id="UP000612362"/>
    </source>
</evidence>
<accession>A0A8J3I1Y5</accession>
<dbReference type="SMART" id="SM00567">
    <property type="entry name" value="EZ_HEAT"/>
    <property type="match status" value="5"/>
</dbReference>
<dbReference type="Proteomes" id="UP000612362">
    <property type="component" value="Unassembled WGS sequence"/>
</dbReference>
<organism evidence="1 2">
    <name type="scientific">Ktedonospora formicarum</name>
    <dbReference type="NCBI Taxonomy" id="2778364"/>
    <lineage>
        <taxon>Bacteria</taxon>
        <taxon>Bacillati</taxon>
        <taxon>Chloroflexota</taxon>
        <taxon>Ktedonobacteria</taxon>
        <taxon>Ktedonobacterales</taxon>
        <taxon>Ktedonobacteraceae</taxon>
        <taxon>Ktedonospora</taxon>
    </lineage>
</organism>